<feature type="region of interest" description="Disordered" evidence="2">
    <location>
        <begin position="239"/>
        <end position="262"/>
    </location>
</feature>
<feature type="compositionally biased region" description="Polar residues" evidence="2">
    <location>
        <begin position="472"/>
        <end position="487"/>
    </location>
</feature>
<dbReference type="SMART" id="SM00264">
    <property type="entry name" value="BAG"/>
    <property type="match status" value="1"/>
</dbReference>
<evidence type="ECO:0000313" key="5">
    <source>
        <dbReference type="Proteomes" id="UP000187429"/>
    </source>
</evidence>
<feature type="compositionally biased region" description="Basic and acidic residues" evidence="2">
    <location>
        <begin position="239"/>
        <end position="252"/>
    </location>
</feature>
<feature type="region of interest" description="Disordered" evidence="2">
    <location>
        <begin position="358"/>
        <end position="434"/>
    </location>
</feature>
<accession>A0A1R1XI41</accession>
<feature type="compositionally biased region" description="Polar residues" evidence="2">
    <location>
        <begin position="414"/>
        <end position="434"/>
    </location>
</feature>
<feature type="compositionally biased region" description="Basic and acidic residues" evidence="2">
    <location>
        <begin position="402"/>
        <end position="413"/>
    </location>
</feature>
<feature type="domain" description="BAG" evidence="3">
    <location>
        <begin position="762"/>
        <end position="814"/>
    </location>
</feature>
<proteinExistence type="predicted"/>
<dbReference type="Gene3D" id="1.20.58.120">
    <property type="entry name" value="BAG domain"/>
    <property type="match status" value="1"/>
</dbReference>
<feature type="region of interest" description="Disordered" evidence="2">
    <location>
        <begin position="312"/>
        <end position="338"/>
    </location>
</feature>
<comment type="caution">
    <text evidence="4">The sequence shown here is derived from an EMBL/GenBank/DDBJ whole genome shotgun (WGS) entry which is preliminary data.</text>
</comment>
<evidence type="ECO:0000256" key="1">
    <source>
        <dbReference type="SAM" id="Coils"/>
    </source>
</evidence>
<dbReference type="InterPro" id="IPR036533">
    <property type="entry name" value="BAG_dom_sf"/>
</dbReference>
<dbReference type="Proteomes" id="UP000187429">
    <property type="component" value="Unassembled WGS sequence"/>
</dbReference>
<dbReference type="AlphaFoldDB" id="A0A1R1XI41"/>
<dbReference type="GO" id="GO:0051087">
    <property type="term" value="F:protein-folding chaperone binding"/>
    <property type="evidence" value="ECO:0007669"/>
    <property type="project" value="InterPro"/>
</dbReference>
<evidence type="ECO:0000256" key="2">
    <source>
        <dbReference type="SAM" id="MobiDB-lite"/>
    </source>
</evidence>
<dbReference type="EMBL" id="LSSM01004709">
    <property type="protein sequence ID" value="OMJ14301.1"/>
    <property type="molecule type" value="Genomic_DNA"/>
</dbReference>
<evidence type="ECO:0000259" key="3">
    <source>
        <dbReference type="PROSITE" id="PS51035"/>
    </source>
</evidence>
<feature type="coiled-coil region" evidence="1">
    <location>
        <begin position="149"/>
        <end position="186"/>
    </location>
</feature>
<dbReference type="Pfam" id="PF02179">
    <property type="entry name" value="BAG"/>
    <property type="match status" value="1"/>
</dbReference>
<keyword evidence="1" id="KW-0175">Coiled coil</keyword>
<feature type="compositionally biased region" description="Polar residues" evidence="2">
    <location>
        <begin position="253"/>
        <end position="262"/>
    </location>
</feature>
<organism evidence="4 5">
    <name type="scientific">Smittium culicis</name>
    <dbReference type="NCBI Taxonomy" id="133412"/>
    <lineage>
        <taxon>Eukaryota</taxon>
        <taxon>Fungi</taxon>
        <taxon>Fungi incertae sedis</taxon>
        <taxon>Zoopagomycota</taxon>
        <taxon>Kickxellomycotina</taxon>
        <taxon>Harpellomycetes</taxon>
        <taxon>Harpellales</taxon>
        <taxon>Legeriomycetaceae</taxon>
        <taxon>Smittium</taxon>
    </lineage>
</organism>
<evidence type="ECO:0000313" key="4">
    <source>
        <dbReference type="EMBL" id="OMJ14301.1"/>
    </source>
</evidence>
<protein>
    <recommendedName>
        <fullName evidence="3">BAG domain-containing protein</fullName>
    </recommendedName>
</protein>
<keyword evidence="5" id="KW-1185">Reference proteome</keyword>
<sequence length="831" mass="95278">MEYYFPYEELPLVFQYNTNAAPGLRRYPMSRTSHYPSRTDMEMLAQPTFPFGYRQAPVFQFAHTNEKKPQSRERAPSFGVAEPMFRPERTSFPQSFGPFTSLRGSPGNFPQRNNIEQTPVRAPLSSQQQFSPMFQDFNSAYYESYDSFLLEKQKEINKKRMELEAIERAKNEYIENLILKKQQERELAILKQRQEIELAIKNQLLQKTDPSNLGHNQQALNNFHQSIFQLPVDKKENFNEPQQEDNKVKHQENMAQHQQENLSSSDLNVYSLYNFLVDGSVAKPIEKLTKPPQNEKNAPLQVQNQGNRANDYHKVKQAESQTQQKKQDLNETEMGTRNNPIKVISVEDFLSAIMGVQAGKNSPTQNNSEKKTVPEGELQQKKSIQNSREHKSFINQPSTKLQDNDIEKVEKAVKSQSNDISSPVNKSDISSSAKITSDVSSAIGEQNFYDTILEIVKKKLEKINSDEERSQNNKVEQTEASNSSNSNPVEPKKDLDEKKKKIDKSVPEEKVVEEHVNRNDIKSVEIKEEKQDHIKDQKASKKSKKASNPQIIEKSLPEQLKASKLTAIQKIPSVERSPSIESSDTEFQNAKTKCYEQIDLLRKNIDSHGIKRHRSRKCDIKKKLEGILNSNLTFEEKCTHEKPNSNCTGEKNQTAKKEAIDKQCNAKKRIHPESKAANKIELKDNMGSDEELKKIAVAKLEAYYFSKKNLENLLKVATSLKQIKKIQASISSILERFDRSVFSKRLDFVQKGDGSFQLSFSSTNKEFREYSELLLRELTNLDSVKSHGSKIVRSERKQAVSNIQSLLDKLDLYLKSEEISYSTEISSSSED</sequence>
<name>A0A1R1XI41_9FUNG</name>
<feature type="compositionally biased region" description="Basic and acidic residues" evidence="2">
    <location>
        <begin position="368"/>
        <end position="380"/>
    </location>
</feature>
<dbReference type="InterPro" id="IPR003103">
    <property type="entry name" value="BAG_domain"/>
</dbReference>
<dbReference type="SUPFAM" id="SSF63491">
    <property type="entry name" value="BAG domain"/>
    <property type="match status" value="1"/>
</dbReference>
<feature type="compositionally biased region" description="Basic and acidic residues" evidence="2">
    <location>
        <begin position="490"/>
        <end position="539"/>
    </location>
</feature>
<dbReference type="OrthoDB" id="5600337at2759"/>
<feature type="region of interest" description="Disordered" evidence="2">
    <location>
        <begin position="465"/>
        <end position="555"/>
    </location>
</feature>
<gene>
    <name evidence="4" type="ORF">AYI69_g8655</name>
</gene>
<reference evidence="5" key="1">
    <citation type="submission" date="2017-01" db="EMBL/GenBank/DDBJ databases">
        <authorList>
            <person name="Wang Y."/>
            <person name="White M."/>
            <person name="Kvist S."/>
            <person name="Moncalvo J.-M."/>
        </authorList>
    </citation>
    <scope>NUCLEOTIDE SEQUENCE [LARGE SCALE GENOMIC DNA]</scope>
    <source>
        <strain evidence="5">ID-206-W2</strain>
    </source>
</reference>
<dbReference type="PROSITE" id="PS51035">
    <property type="entry name" value="BAG"/>
    <property type="match status" value="1"/>
</dbReference>